<sequence length="1611" mass="181612">MPPCRFHNTPSGCKFGDKCSFSHSGSSRPSQATRPPRPPNNNNQENPNAPPGICNFYWSRGTCNREFNCKYRHERSTSAASSSRSAHPPMWRDATASNASPTKDMSPTEMHRRLKRFLQDDFRFRRPIEVYPFVSLLSSINVSDSAWTEAAPLLLTSLAQDNGLLRINDVLRWEEVSTRVALNGQALSFKRGFFPLLKFYASDLVIKSTLHQLVNGLYQSILDNFEPWSTNLTICMRHIIETGSFGDTSESGTDAKSIGIQLFTSLVKIFYEILTRFKNVSIRYPTLPEVVHELRQWVEAWVDGVTASPPSFTDAFTTLPVASRDHIVQHLRGQITRIVAIVDREQRRMDQKQSSPFIAPRQTHSQEGLSAALRAIFETEGPGALRIAGPRHDNDSTDIAEIKIAPTHGELVSLLLPFLPANYHGAPHHLPTESMERLLDIQFRLLREELTSSLRSAVQLVRNDLIQMSPQTTLTKLLKSRGGKYRGQADEQVMFNLYTNVVFVAMPPDRRGLSVELSFDTPPGRARQSSPKSRMSFWEGVSGKRLIQGGLVALLWQSGTDIHVYLATIASNLKSLTESAGRSGGDSRVTIRVAFFSPDIELRALNALKNRDLAETGLKLLIEAPVMFEAIRPFLEALRREPESLPFAEYLVHRHNDFFVSRSITPPQYALVPGFKFELASLFPPEAAVASLELDVSSRTSIMNAREQLRTASRLDPSQADAVIDTMVRELSLIQGPPGTGKSFTGVEILRVLLANKIGPILMIAFTNHALDHLLTSVLDAGITNNIVRLGSRSADERISQFSLETLEFAAGRSRLHNSFKNHYHDLKKVQEKIDKLMKAYINATVPTDELKKHLEFGYPEHCEHLYMCPPDFVRELLASDEGEGGDWEHVNKQGKVETEDKSIYAFWQQGRDLSYIEASIVEQSKRQREVEKQSRNNRFDILADMDAEEQHERVPELEDDSGIDDDEDVEDIKELWEQDWLSLPSESSIREAASTPAAGNDDENGNPSPTEPLSPRTVQMPLLDQTPEIVTPTRNFLSRQVLNSDRPLAHLLSEGTMWSFSRRERNRLHEFWSREIREQLDINRLEEFEALRREYETILKNNQESQDEIRRTLLQSRDIVGCTTTGAAKLTSLLQACCSLAPRVMLVEEAGQVLEAHILGSLVPSIEHLILIGDPLQLRPTLNNYSLSMDNRRGRELFKFDMSLMERLSSNNLAMSQINVQRRMRPEISSLIRNTLYPSLEDHSLVKSYPPVRGFAKNVFFFNHSHRENDGGEESSSKYNTFEVEMIKDLVLHLLRQGCYSDEGDIVVLCAYLGQLARVRDALAGLKEIAVLIEGKDQQDLAEQEEELDDHGHIEHVKVTKRVRLRTIDNYQGEEAEIVILSTVRNVGSQEDSSHMHGRPTIGFLASENRTNGDAVALSRAKQGLFILGNSAQLSSRSKMWREVIEQLESVECVGDAFPVSCHRHPETIKMISQPGKITLFAPDGLFNLLRLVKLANLYRGLSRTMCLSPKVWSLVSIQGIYNTSLVQVSRLTITNSAIPMTQNTSQSNAQSPALAFVRVDTPARKSVHRIVVTVDSWFEMFSFHVVIDLQQLNVGEWTICQMSDALKLC</sequence>
<dbReference type="EMBL" id="JACAZF010000001">
    <property type="protein sequence ID" value="KAF7315432.1"/>
    <property type="molecule type" value="Genomic_DNA"/>
</dbReference>
<dbReference type="GeneID" id="59340061"/>
<comment type="caution">
    <text evidence="4">The sequence shown here is derived from an EMBL/GenBank/DDBJ whole genome shotgun (WGS) entry which is preliminary data.</text>
</comment>
<evidence type="ECO:0000259" key="3">
    <source>
        <dbReference type="PROSITE" id="PS50103"/>
    </source>
</evidence>
<reference evidence="4" key="1">
    <citation type="submission" date="2020-05" db="EMBL/GenBank/DDBJ databases">
        <title>Mycena genomes resolve the evolution of fungal bioluminescence.</title>
        <authorList>
            <person name="Tsai I.J."/>
        </authorList>
    </citation>
    <scope>NUCLEOTIDE SEQUENCE</scope>
    <source>
        <strain evidence="4">171206Taipei</strain>
    </source>
</reference>
<feature type="region of interest" description="Disordered" evidence="2">
    <location>
        <begin position="78"/>
        <end position="109"/>
    </location>
</feature>
<dbReference type="Gene3D" id="4.10.1000.10">
    <property type="entry name" value="Zinc finger, CCCH-type"/>
    <property type="match status" value="1"/>
</dbReference>
<feature type="zinc finger region" description="C3H1-type" evidence="1">
    <location>
        <begin position="48"/>
        <end position="76"/>
    </location>
</feature>
<dbReference type="CDD" id="cd18808">
    <property type="entry name" value="SF1_C_Upf1"/>
    <property type="match status" value="1"/>
</dbReference>
<dbReference type="GO" id="GO:0031380">
    <property type="term" value="C:nuclear RNA-directed RNA polymerase complex"/>
    <property type="evidence" value="ECO:0007669"/>
    <property type="project" value="TreeGrafter"/>
</dbReference>
<dbReference type="GO" id="GO:0031048">
    <property type="term" value="P:regulatory ncRNA-mediated heterochromatin formation"/>
    <property type="evidence" value="ECO:0007669"/>
    <property type="project" value="TreeGrafter"/>
</dbReference>
<feature type="zinc finger region" description="C3H1-type" evidence="1">
    <location>
        <begin position="1"/>
        <end position="26"/>
    </location>
</feature>
<protein>
    <recommendedName>
        <fullName evidence="3">C3H1-type domain-containing protein</fullName>
    </recommendedName>
</protein>
<evidence type="ECO:0000256" key="2">
    <source>
        <dbReference type="SAM" id="MobiDB-lite"/>
    </source>
</evidence>
<proteinExistence type="predicted"/>
<evidence type="ECO:0000313" key="5">
    <source>
        <dbReference type="Proteomes" id="UP000636479"/>
    </source>
</evidence>
<dbReference type="Pfam" id="PF13086">
    <property type="entry name" value="AAA_11"/>
    <property type="match status" value="1"/>
</dbReference>
<feature type="compositionally biased region" description="Polar residues" evidence="2">
    <location>
        <begin position="21"/>
        <end position="33"/>
    </location>
</feature>
<keyword evidence="1" id="KW-0862">Zinc</keyword>
<dbReference type="Proteomes" id="UP000636479">
    <property type="component" value="Unassembled WGS sequence"/>
</dbReference>
<evidence type="ECO:0000256" key="1">
    <source>
        <dbReference type="PROSITE-ProRule" id="PRU00723"/>
    </source>
</evidence>
<dbReference type="OrthoDB" id="2423195at2759"/>
<feature type="domain" description="C3H1-type" evidence="3">
    <location>
        <begin position="48"/>
        <end position="76"/>
    </location>
</feature>
<dbReference type="SMART" id="SM00356">
    <property type="entry name" value="ZnF_C3H1"/>
    <property type="match status" value="2"/>
</dbReference>
<gene>
    <name evidence="4" type="ORF">MIND_00058100</name>
</gene>
<feature type="region of interest" description="Disordered" evidence="2">
    <location>
        <begin position="988"/>
        <end position="1018"/>
    </location>
</feature>
<dbReference type="InterPro" id="IPR045055">
    <property type="entry name" value="DNA2/NAM7-like"/>
</dbReference>
<feature type="region of interest" description="Disordered" evidence="2">
    <location>
        <begin position="925"/>
        <end position="966"/>
    </location>
</feature>
<dbReference type="SUPFAM" id="SSF52540">
    <property type="entry name" value="P-loop containing nucleoside triphosphate hydrolases"/>
    <property type="match status" value="1"/>
</dbReference>
<feature type="compositionally biased region" description="Polar residues" evidence="2">
    <location>
        <begin position="95"/>
        <end position="105"/>
    </location>
</feature>
<dbReference type="InterPro" id="IPR041679">
    <property type="entry name" value="DNA2/NAM7-like_C"/>
</dbReference>
<evidence type="ECO:0000313" key="4">
    <source>
        <dbReference type="EMBL" id="KAF7315432.1"/>
    </source>
</evidence>
<dbReference type="PROSITE" id="PS50103">
    <property type="entry name" value="ZF_C3H1"/>
    <property type="match status" value="2"/>
</dbReference>
<feature type="domain" description="C3H1-type" evidence="3">
    <location>
        <begin position="1"/>
        <end position="26"/>
    </location>
</feature>
<dbReference type="PANTHER" id="PTHR10887:SF445">
    <property type="entry name" value="NFX1-TYPE ZINC FINGER-CONTAINING PROTEIN 1"/>
    <property type="match status" value="1"/>
</dbReference>
<dbReference type="GO" id="GO:0008270">
    <property type="term" value="F:zinc ion binding"/>
    <property type="evidence" value="ECO:0007669"/>
    <property type="project" value="UniProtKB-KW"/>
</dbReference>
<dbReference type="InterPro" id="IPR047187">
    <property type="entry name" value="SF1_C_Upf1"/>
</dbReference>
<name>A0A8H6TEW4_9AGAR</name>
<keyword evidence="5" id="KW-1185">Reference proteome</keyword>
<dbReference type="InterPro" id="IPR027417">
    <property type="entry name" value="P-loop_NTPase"/>
</dbReference>
<dbReference type="Pfam" id="PF13087">
    <property type="entry name" value="AAA_12"/>
    <property type="match status" value="1"/>
</dbReference>
<keyword evidence="1" id="KW-0863">Zinc-finger</keyword>
<accession>A0A8H6TEW4</accession>
<dbReference type="RefSeq" id="XP_037225455.1">
    <property type="nucleotide sequence ID" value="XM_037357545.1"/>
</dbReference>
<organism evidence="4 5">
    <name type="scientific">Mycena indigotica</name>
    <dbReference type="NCBI Taxonomy" id="2126181"/>
    <lineage>
        <taxon>Eukaryota</taxon>
        <taxon>Fungi</taxon>
        <taxon>Dikarya</taxon>
        <taxon>Basidiomycota</taxon>
        <taxon>Agaricomycotina</taxon>
        <taxon>Agaricomycetes</taxon>
        <taxon>Agaricomycetidae</taxon>
        <taxon>Agaricales</taxon>
        <taxon>Marasmiineae</taxon>
        <taxon>Mycenaceae</taxon>
        <taxon>Mycena</taxon>
    </lineage>
</organism>
<dbReference type="PANTHER" id="PTHR10887">
    <property type="entry name" value="DNA2/NAM7 HELICASE FAMILY"/>
    <property type="match status" value="1"/>
</dbReference>
<keyword evidence="1" id="KW-0479">Metal-binding</keyword>
<feature type="region of interest" description="Disordered" evidence="2">
    <location>
        <begin position="21"/>
        <end position="49"/>
    </location>
</feature>
<dbReference type="InterPro" id="IPR041677">
    <property type="entry name" value="DNA2/NAM7_AAA_11"/>
</dbReference>
<feature type="compositionally biased region" description="Basic and acidic residues" evidence="2">
    <location>
        <begin position="925"/>
        <end position="939"/>
    </location>
</feature>
<dbReference type="Gene3D" id="3.40.50.300">
    <property type="entry name" value="P-loop containing nucleotide triphosphate hydrolases"/>
    <property type="match status" value="3"/>
</dbReference>
<dbReference type="GO" id="GO:0004386">
    <property type="term" value="F:helicase activity"/>
    <property type="evidence" value="ECO:0007669"/>
    <property type="project" value="InterPro"/>
</dbReference>
<dbReference type="InterPro" id="IPR000571">
    <property type="entry name" value="Znf_CCCH"/>
</dbReference>